<dbReference type="Proteomes" id="UP000075809">
    <property type="component" value="Unassembled WGS sequence"/>
</dbReference>
<name>A0A151X9A6_9HYME</name>
<gene>
    <name evidence="2" type="ORF">ALC60_04155</name>
</gene>
<protein>
    <submittedName>
        <fullName evidence="2">Uncharacterized protein</fullName>
    </submittedName>
</protein>
<evidence type="ECO:0000313" key="3">
    <source>
        <dbReference type="Proteomes" id="UP000075809"/>
    </source>
</evidence>
<accession>A0A151X9A6</accession>
<evidence type="ECO:0000256" key="1">
    <source>
        <dbReference type="SAM" id="MobiDB-lite"/>
    </source>
</evidence>
<sequence>MGHYELKAASSRFFSPSPFAARHGKTRPREPRPSKHPRRAPMPSLSSRNFGAPWKKVPRFELGAAKEEKEEKSSILNSAIPSSLAWMKQADELSTLRSLLTSNHPFLSHVRENDRERWAARRKRKAAHFLSSLA</sequence>
<evidence type="ECO:0000313" key="2">
    <source>
        <dbReference type="EMBL" id="KYQ56951.1"/>
    </source>
</evidence>
<feature type="region of interest" description="Disordered" evidence="1">
    <location>
        <begin position="15"/>
        <end position="52"/>
    </location>
</feature>
<dbReference type="AlphaFoldDB" id="A0A151X9A6"/>
<proteinExistence type="predicted"/>
<reference evidence="2 3" key="1">
    <citation type="submission" date="2015-09" db="EMBL/GenBank/DDBJ databases">
        <title>Trachymyrmex zeteki WGS genome.</title>
        <authorList>
            <person name="Nygaard S."/>
            <person name="Hu H."/>
            <person name="Boomsma J."/>
            <person name="Zhang G."/>
        </authorList>
    </citation>
    <scope>NUCLEOTIDE SEQUENCE [LARGE SCALE GENOMIC DNA]</scope>
    <source>
        <strain evidence="2">Tzet28-1</strain>
        <tissue evidence="2">Whole body</tissue>
    </source>
</reference>
<organism evidence="2 3">
    <name type="scientific">Mycetomoellerius zeteki</name>
    <dbReference type="NCBI Taxonomy" id="64791"/>
    <lineage>
        <taxon>Eukaryota</taxon>
        <taxon>Metazoa</taxon>
        <taxon>Ecdysozoa</taxon>
        <taxon>Arthropoda</taxon>
        <taxon>Hexapoda</taxon>
        <taxon>Insecta</taxon>
        <taxon>Pterygota</taxon>
        <taxon>Neoptera</taxon>
        <taxon>Endopterygota</taxon>
        <taxon>Hymenoptera</taxon>
        <taxon>Apocrita</taxon>
        <taxon>Aculeata</taxon>
        <taxon>Formicoidea</taxon>
        <taxon>Formicidae</taxon>
        <taxon>Myrmicinae</taxon>
        <taxon>Mycetomoellerius</taxon>
    </lineage>
</organism>
<keyword evidence="3" id="KW-1185">Reference proteome</keyword>
<dbReference type="EMBL" id="KQ982383">
    <property type="protein sequence ID" value="KYQ56951.1"/>
    <property type="molecule type" value="Genomic_DNA"/>
</dbReference>